<dbReference type="PROSITE" id="PS51257">
    <property type="entry name" value="PROKAR_LIPOPROTEIN"/>
    <property type="match status" value="1"/>
</dbReference>
<reference evidence="2 3" key="1">
    <citation type="submission" date="2018-11" db="EMBL/GenBank/DDBJ databases">
        <title>Novel bacteria species description.</title>
        <authorList>
            <person name="Han J.-H."/>
        </authorList>
    </citation>
    <scope>NUCLEOTIDE SEQUENCE [LARGE SCALE GENOMIC DNA]</scope>
    <source>
        <strain evidence="2 3">KCTC23259</strain>
    </source>
</reference>
<organism evidence="2 3">
    <name type="scientific">Lacihabitans soyangensis</name>
    <dbReference type="NCBI Taxonomy" id="869394"/>
    <lineage>
        <taxon>Bacteria</taxon>
        <taxon>Pseudomonadati</taxon>
        <taxon>Bacteroidota</taxon>
        <taxon>Cytophagia</taxon>
        <taxon>Cytophagales</taxon>
        <taxon>Leadbetterellaceae</taxon>
        <taxon>Lacihabitans</taxon>
    </lineage>
</organism>
<evidence type="ECO:0008006" key="4">
    <source>
        <dbReference type="Google" id="ProtNLM"/>
    </source>
</evidence>
<evidence type="ECO:0000313" key="3">
    <source>
        <dbReference type="Proteomes" id="UP001204144"/>
    </source>
</evidence>
<feature type="chain" id="PRO_5042007803" description="Lipoprotein" evidence="1">
    <location>
        <begin position="27"/>
        <end position="389"/>
    </location>
</feature>
<keyword evidence="3" id="KW-1185">Reference proteome</keyword>
<sequence>MKINQTKNKMKAMKIMILLLSVVLISCSKSGKKALESGKYYEAALQAIDKLRKDSNNDKALEVLPNAYQLAQEDLLRDISRAKLANQQFKYERVVDDYAKLNELHDKIEKCPSCRKVVSPDSYFREYEDAMELAATERYEFADAILRKGTIDAGRSAYDNFSELARYAPNYKDVNAKIEESLFVGSYHVVVEQPNINSKMYQYSNDFFRGKVDEFLQTNRRLNKFIRFYQPAEAKQLKLNPDHVVRLEFIEFVVGETNLKSEKINVTSKDSVKTGTAKIGGKNVDVYGLVNATVTRNHKSVRSRGLLSMEIYDYKSKKVLLRDQLPGEFIWDNKWASFNGDERALSKLDLEAVKFKEEMPPPAQQLFIEFCKPIYDQFSTRIKRFYDKY</sequence>
<dbReference type="Proteomes" id="UP001204144">
    <property type="component" value="Unassembled WGS sequence"/>
</dbReference>
<dbReference type="AlphaFoldDB" id="A0AAE3H141"/>
<dbReference type="EMBL" id="RJUF01000005">
    <property type="protein sequence ID" value="MCP9762091.1"/>
    <property type="molecule type" value="Genomic_DNA"/>
</dbReference>
<proteinExistence type="predicted"/>
<gene>
    <name evidence="2" type="ORF">EGI31_03930</name>
</gene>
<comment type="caution">
    <text evidence="2">The sequence shown here is derived from an EMBL/GenBank/DDBJ whole genome shotgun (WGS) entry which is preliminary data.</text>
</comment>
<feature type="signal peptide" evidence="1">
    <location>
        <begin position="1"/>
        <end position="26"/>
    </location>
</feature>
<evidence type="ECO:0000256" key="1">
    <source>
        <dbReference type="SAM" id="SignalP"/>
    </source>
</evidence>
<evidence type="ECO:0000313" key="2">
    <source>
        <dbReference type="EMBL" id="MCP9762091.1"/>
    </source>
</evidence>
<accession>A0AAE3H141</accession>
<name>A0AAE3H141_9BACT</name>
<protein>
    <recommendedName>
        <fullName evidence="4">Lipoprotein</fullName>
    </recommendedName>
</protein>
<keyword evidence="1" id="KW-0732">Signal</keyword>